<reference evidence="4" key="1">
    <citation type="submission" date="2022-11" db="EMBL/GenBank/DDBJ databases">
        <title>Robbsia betulipollinis sp. nov., isolated from pollen of birch (Betula pendula).</title>
        <authorList>
            <person name="Shi H."/>
            <person name="Ambika Manirajan B."/>
            <person name="Ratering S."/>
            <person name="Geissler-Plaum R."/>
            <person name="Schnell S."/>
        </authorList>
    </citation>
    <scope>NUCLEOTIDE SEQUENCE</scope>
    <source>
        <strain evidence="4">Bb-Pol-6</strain>
    </source>
</reference>
<dbReference type="PANTHER" id="PTHR30349:SF94">
    <property type="entry name" value="INTEGRASE_RECOMBINASE HI_1414-RELATED"/>
    <property type="match status" value="1"/>
</dbReference>
<keyword evidence="5" id="KW-1185">Reference proteome</keyword>
<dbReference type="Proteomes" id="UP001082899">
    <property type="component" value="Unassembled WGS sequence"/>
</dbReference>
<dbReference type="CDD" id="cd00796">
    <property type="entry name" value="INT_Rci_Hp1_C"/>
    <property type="match status" value="1"/>
</dbReference>
<dbReference type="Gene3D" id="1.10.443.10">
    <property type="entry name" value="Intergrase catalytic core"/>
    <property type="match status" value="1"/>
</dbReference>
<name>A0ABT3ZPR3_9BURK</name>
<evidence type="ECO:0000256" key="2">
    <source>
        <dbReference type="ARBA" id="ARBA00023172"/>
    </source>
</evidence>
<keyword evidence="2" id="KW-0233">DNA recombination</keyword>
<protein>
    <submittedName>
        <fullName evidence="4">Site-specific integrase</fullName>
    </submittedName>
</protein>
<dbReference type="PANTHER" id="PTHR30349">
    <property type="entry name" value="PHAGE INTEGRASE-RELATED"/>
    <property type="match status" value="1"/>
</dbReference>
<dbReference type="EMBL" id="JAPMXC010000005">
    <property type="protein sequence ID" value="MCY0388536.1"/>
    <property type="molecule type" value="Genomic_DNA"/>
</dbReference>
<feature type="domain" description="Tyr recombinase" evidence="3">
    <location>
        <begin position="137"/>
        <end position="348"/>
    </location>
</feature>
<keyword evidence="1" id="KW-0229">DNA integration</keyword>
<dbReference type="RefSeq" id="WP_267848429.1">
    <property type="nucleotide sequence ID" value="NZ_JAPMXC010000005.1"/>
</dbReference>
<evidence type="ECO:0000259" key="3">
    <source>
        <dbReference type="PROSITE" id="PS51898"/>
    </source>
</evidence>
<dbReference type="InterPro" id="IPR002104">
    <property type="entry name" value="Integrase_catalytic"/>
</dbReference>
<dbReference type="InterPro" id="IPR050090">
    <property type="entry name" value="Tyrosine_recombinase_XerCD"/>
</dbReference>
<dbReference type="InterPro" id="IPR011010">
    <property type="entry name" value="DNA_brk_join_enz"/>
</dbReference>
<dbReference type="SUPFAM" id="SSF56349">
    <property type="entry name" value="DNA breaking-rejoining enzymes"/>
    <property type="match status" value="1"/>
</dbReference>
<accession>A0ABT3ZPR3</accession>
<proteinExistence type="predicted"/>
<evidence type="ECO:0000313" key="4">
    <source>
        <dbReference type="EMBL" id="MCY0388536.1"/>
    </source>
</evidence>
<dbReference type="InterPro" id="IPR013762">
    <property type="entry name" value="Integrase-like_cat_sf"/>
</dbReference>
<gene>
    <name evidence="4" type="ORF">OVY01_15205</name>
</gene>
<dbReference type="Pfam" id="PF00589">
    <property type="entry name" value="Phage_integrase"/>
    <property type="match status" value="1"/>
</dbReference>
<evidence type="ECO:0000256" key="1">
    <source>
        <dbReference type="ARBA" id="ARBA00022908"/>
    </source>
</evidence>
<sequence>MLDAGIVPDELIAQRDAFISIDEAIRAYLTSHSLVTSEIALLGRLMDRWKKEPLTLVNYQWAESWIRSMKRVDNMAPSTIRHYVGALARCFDWVVTSGSTLLPVNPLRLLPKRYATYNAEDGAVVKTQNKLVKVDVCRDRRLSVDEESAVRRILAGHKPEGRQRALTLHYAPAIAFLFELAIESAMRMREMYTLTLDQVDTGRRTIFLDKTKNGSKRQVPMTSIAIGAFESYVARVQSGDLAMQGFTFASGMVFPWWHGSKNTEPDAIRDLNLRNVTLQLSRQYARIFDAAACVNLTFHDLRHEATSRLFEKTSLSDLQIAKITGHTDPRVLMRYANLRGSELARMLW</sequence>
<comment type="caution">
    <text evidence="4">The sequence shown here is derived from an EMBL/GenBank/DDBJ whole genome shotgun (WGS) entry which is preliminary data.</text>
</comment>
<evidence type="ECO:0000313" key="5">
    <source>
        <dbReference type="Proteomes" id="UP001082899"/>
    </source>
</evidence>
<dbReference type="PROSITE" id="PS51898">
    <property type="entry name" value="TYR_RECOMBINASE"/>
    <property type="match status" value="1"/>
</dbReference>
<organism evidence="4 5">
    <name type="scientific">Robbsia betulipollinis</name>
    <dbReference type="NCBI Taxonomy" id="2981849"/>
    <lineage>
        <taxon>Bacteria</taxon>
        <taxon>Pseudomonadati</taxon>
        <taxon>Pseudomonadota</taxon>
        <taxon>Betaproteobacteria</taxon>
        <taxon>Burkholderiales</taxon>
        <taxon>Burkholderiaceae</taxon>
        <taxon>Robbsia</taxon>
    </lineage>
</organism>